<evidence type="ECO:0000313" key="3">
    <source>
        <dbReference type="EMBL" id="GAA4503835.1"/>
    </source>
</evidence>
<keyword evidence="4" id="KW-1185">Reference proteome</keyword>
<gene>
    <name evidence="3" type="ORF">GCM10023172_29390</name>
</gene>
<dbReference type="PANTHER" id="PTHR43625:SF40">
    <property type="entry name" value="ALDO-KETO REDUCTASE YAKC [NADP(+)]"/>
    <property type="match status" value="1"/>
</dbReference>
<feature type="domain" description="NADP-dependent oxidoreductase" evidence="2">
    <location>
        <begin position="45"/>
        <end position="308"/>
    </location>
</feature>
<keyword evidence="1" id="KW-0560">Oxidoreductase</keyword>
<dbReference type="Proteomes" id="UP001501243">
    <property type="component" value="Unassembled WGS sequence"/>
</dbReference>
<sequence length="308" mass="34319">MFVVESTGRARLPGPFSHLFHYLLMATATSYPATFTIGGDLTVKRLGYGAMRITGDGIWGPPQDHDESIRVLKRAVELGVDFIDTADSYGPNVSEELIAEALYPYADKQVIIATKGGLLRTGPNQWPVDASPKHLEEALHGSLKRLKVEQIDLYQLHRIDPNVPMEDTFKFLQKAQQQGLVKHIGLSEVDVDQIKKAQEFFPVVSVQNMYSVDNRKWEAVLDYTRAQNMAFIPWYPLSGGNKEALAALDTLAKKHGATPQQIALSWLLHHSPNILLIPGTSKVKHLEENMKTADIHLSAEDMATLDKI</sequence>
<protein>
    <submittedName>
        <fullName evidence="3">Aldo/keto reductase</fullName>
    </submittedName>
</protein>
<dbReference type="InterPro" id="IPR023210">
    <property type="entry name" value="NADP_OxRdtase_dom"/>
</dbReference>
<dbReference type="Gene3D" id="3.20.20.100">
    <property type="entry name" value="NADP-dependent oxidoreductase domain"/>
    <property type="match status" value="1"/>
</dbReference>
<accession>A0ABP8QLC9</accession>
<evidence type="ECO:0000259" key="2">
    <source>
        <dbReference type="Pfam" id="PF00248"/>
    </source>
</evidence>
<evidence type="ECO:0000313" key="4">
    <source>
        <dbReference type="Proteomes" id="UP001501243"/>
    </source>
</evidence>
<dbReference type="Pfam" id="PF00248">
    <property type="entry name" value="Aldo_ket_red"/>
    <property type="match status" value="1"/>
</dbReference>
<comment type="caution">
    <text evidence="3">The sequence shown here is derived from an EMBL/GenBank/DDBJ whole genome shotgun (WGS) entry which is preliminary data.</text>
</comment>
<dbReference type="InterPro" id="IPR036812">
    <property type="entry name" value="NAD(P)_OxRdtase_dom_sf"/>
</dbReference>
<organism evidence="3 4">
    <name type="scientific">Hymenobacter ginsengisoli</name>
    <dbReference type="NCBI Taxonomy" id="1051626"/>
    <lineage>
        <taxon>Bacteria</taxon>
        <taxon>Pseudomonadati</taxon>
        <taxon>Bacteroidota</taxon>
        <taxon>Cytophagia</taxon>
        <taxon>Cytophagales</taxon>
        <taxon>Hymenobacteraceae</taxon>
        <taxon>Hymenobacter</taxon>
    </lineage>
</organism>
<dbReference type="PRINTS" id="PR00069">
    <property type="entry name" value="ALDKETRDTASE"/>
</dbReference>
<dbReference type="PANTHER" id="PTHR43625">
    <property type="entry name" value="AFLATOXIN B1 ALDEHYDE REDUCTASE"/>
    <property type="match status" value="1"/>
</dbReference>
<dbReference type="CDD" id="cd19088">
    <property type="entry name" value="AKR_AKR13B1"/>
    <property type="match status" value="1"/>
</dbReference>
<dbReference type="InterPro" id="IPR050791">
    <property type="entry name" value="Aldo-Keto_reductase"/>
</dbReference>
<dbReference type="SUPFAM" id="SSF51430">
    <property type="entry name" value="NAD(P)-linked oxidoreductase"/>
    <property type="match status" value="1"/>
</dbReference>
<dbReference type="InterPro" id="IPR020471">
    <property type="entry name" value="AKR"/>
</dbReference>
<name>A0ABP8QLC9_9BACT</name>
<evidence type="ECO:0000256" key="1">
    <source>
        <dbReference type="ARBA" id="ARBA00023002"/>
    </source>
</evidence>
<reference evidence="4" key="1">
    <citation type="journal article" date="2019" name="Int. J. Syst. Evol. Microbiol.">
        <title>The Global Catalogue of Microorganisms (GCM) 10K type strain sequencing project: providing services to taxonomists for standard genome sequencing and annotation.</title>
        <authorList>
            <consortium name="The Broad Institute Genomics Platform"/>
            <consortium name="The Broad Institute Genome Sequencing Center for Infectious Disease"/>
            <person name="Wu L."/>
            <person name="Ma J."/>
        </authorList>
    </citation>
    <scope>NUCLEOTIDE SEQUENCE [LARGE SCALE GENOMIC DNA]</scope>
    <source>
        <strain evidence="4">JCM 17841</strain>
    </source>
</reference>
<dbReference type="EMBL" id="BAABGQ010000006">
    <property type="protein sequence ID" value="GAA4503835.1"/>
    <property type="molecule type" value="Genomic_DNA"/>
</dbReference>
<dbReference type="NCBIfam" id="NF007695">
    <property type="entry name" value="PRK10376.1"/>
    <property type="match status" value="1"/>
</dbReference>
<proteinExistence type="predicted"/>